<dbReference type="AlphaFoldDB" id="A0A1I1KV25"/>
<accession>A0A1I1KV25</accession>
<reference evidence="1 2" key="1">
    <citation type="submission" date="2016-10" db="EMBL/GenBank/DDBJ databases">
        <authorList>
            <person name="de Groot N.N."/>
        </authorList>
    </citation>
    <scope>NUCLEOTIDE SEQUENCE [LARGE SCALE GENOMIC DNA]</scope>
    <source>
        <strain evidence="1 2">DSM 6793</strain>
    </source>
</reference>
<gene>
    <name evidence="1" type="ORF">SAMN05421780_107150</name>
</gene>
<sequence length="71" mass="7810">MESLNPIAIGLSLCPKLPRRRIGATLFAGAGTTATRRAAACTFSGRFETLRYQVVEVANCRAEKQKHYNIL</sequence>
<evidence type="ECO:0000313" key="2">
    <source>
        <dbReference type="Proteomes" id="UP000199514"/>
    </source>
</evidence>
<name>A0A1I1KV25_9BACT</name>
<dbReference type="STRING" id="927664.SAMN05421780_107150"/>
<keyword evidence="2" id="KW-1185">Reference proteome</keyword>
<organism evidence="1 2">
    <name type="scientific">Flexibacter flexilis DSM 6793</name>
    <dbReference type="NCBI Taxonomy" id="927664"/>
    <lineage>
        <taxon>Bacteria</taxon>
        <taxon>Pseudomonadati</taxon>
        <taxon>Bacteroidota</taxon>
        <taxon>Cytophagia</taxon>
        <taxon>Cytophagales</taxon>
        <taxon>Flexibacteraceae</taxon>
        <taxon>Flexibacter</taxon>
    </lineage>
</organism>
<dbReference type="EMBL" id="FOLE01000007">
    <property type="protein sequence ID" value="SFC62588.1"/>
    <property type="molecule type" value="Genomic_DNA"/>
</dbReference>
<evidence type="ECO:0000313" key="1">
    <source>
        <dbReference type="EMBL" id="SFC62588.1"/>
    </source>
</evidence>
<protein>
    <submittedName>
        <fullName evidence="1">Uncharacterized protein</fullName>
    </submittedName>
</protein>
<proteinExistence type="predicted"/>
<dbReference type="Proteomes" id="UP000199514">
    <property type="component" value="Unassembled WGS sequence"/>
</dbReference>